<keyword evidence="3" id="KW-1185">Reference proteome</keyword>
<dbReference type="Pfam" id="PF10123">
    <property type="entry name" value="Mu-like_Pro"/>
    <property type="match status" value="1"/>
</dbReference>
<evidence type="ECO:0000313" key="2">
    <source>
        <dbReference type="EMBL" id="ADW18577.1"/>
    </source>
</evidence>
<proteinExistence type="predicted"/>
<dbReference type="Proteomes" id="UP000006365">
    <property type="component" value="Chromosome"/>
</dbReference>
<gene>
    <name evidence="2" type="ordered locus">Despr_2438</name>
</gene>
<dbReference type="PIRSF" id="PIRSF016624">
    <property type="entry name" value="Mu_prophg_I"/>
    <property type="match status" value="1"/>
</dbReference>
<feature type="coiled-coil region" evidence="1">
    <location>
        <begin position="213"/>
        <end position="240"/>
    </location>
</feature>
<reference evidence="2 3" key="1">
    <citation type="journal article" date="2011" name="Stand. Genomic Sci.">
        <title>Complete genome sequence of Desulfobulbus propionicus type strain (1pr3).</title>
        <authorList>
            <person name="Pagani I."/>
            <person name="Lapidus A."/>
            <person name="Nolan M."/>
            <person name="Lucas S."/>
            <person name="Hammon N."/>
            <person name="Deshpande S."/>
            <person name="Cheng J.F."/>
            <person name="Chertkov O."/>
            <person name="Davenport K."/>
            <person name="Tapia R."/>
            <person name="Han C."/>
            <person name="Goodwin L."/>
            <person name="Pitluck S."/>
            <person name="Liolios K."/>
            <person name="Mavromatis K."/>
            <person name="Ivanova N."/>
            <person name="Mikhailova N."/>
            <person name="Pati A."/>
            <person name="Chen A."/>
            <person name="Palaniappan K."/>
            <person name="Land M."/>
            <person name="Hauser L."/>
            <person name="Chang Y.J."/>
            <person name="Jeffries C.D."/>
            <person name="Detter J.C."/>
            <person name="Brambilla E."/>
            <person name="Kannan K.P."/>
            <person name="Djao O.D."/>
            <person name="Rohde M."/>
            <person name="Pukall R."/>
            <person name="Spring S."/>
            <person name="Goker M."/>
            <person name="Sikorski J."/>
            <person name="Woyke T."/>
            <person name="Bristow J."/>
            <person name="Eisen J.A."/>
            <person name="Markowitz V."/>
            <person name="Hugenholtz P."/>
            <person name="Kyrpides N.C."/>
            <person name="Klenk H.P."/>
        </authorList>
    </citation>
    <scope>NUCLEOTIDE SEQUENCE [LARGE SCALE GENOMIC DNA]</scope>
    <source>
        <strain evidence="3">ATCC 33891 / DSM 2032 / 1pr3</strain>
    </source>
</reference>
<sequence>MTTTQHIALNSTEIALQNNTVPEWVELIPAGRVAGRDGRTWNNIHPQGILDAFIAQGMDLPIDLEHATELKAPLGEPAPAAGWIKELQNREGVIWGRVEWNASGKDLVGGKQYRYLSPVILYQKDNGLIVGLTSVALTNRPNLNLQALNHHTGIQDPKETPMLKALLAALALPEDATQDQALAKISALKTDLATATNRAENPSLEKFVPRSDYDAALARATNAEQSLTALKQEQLETEIETAINAALTEGKITPATVDYHKAQCRQEGGLQRFADFCKAAPVIGDPSGLDGKKVPAESKALNSDERTICERLGVSEEEYHKAAV</sequence>
<dbReference type="AlphaFoldDB" id="A0A7U4DPZ5"/>
<dbReference type="EMBL" id="CP002364">
    <property type="protein sequence ID" value="ADW18577.1"/>
    <property type="molecule type" value="Genomic_DNA"/>
</dbReference>
<dbReference type="KEGG" id="dpr:Despr_2438"/>
<dbReference type="RefSeq" id="WP_015725103.1">
    <property type="nucleotide sequence ID" value="NC_014972.1"/>
</dbReference>
<dbReference type="InterPro" id="IPR012106">
    <property type="entry name" value="Phage_Mu_Gp1"/>
</dbReference>
<accession>A0A7U4DPZ5</accession>
<evidence type="ECO:0000256" key="1">
    <source>
        <dbReference type="SAM" id="Coils"/>
    </source>
</evidence>
<evidence type="ECO:0000313" key="3">
    <source>
        <dbReference type="Proteomes" id="UP000006365"/>
    </source>
</evidence>
<keyword evidence="1" id="KW-0175">Coiled coil</keyword>
<organism evidence="2 3">
    <name type="scientific">Desulfobulbus propionicus (strain ATCC 33891 / DSM 2032 / VKM B-1956 / 1pr3)</name>
    <dbReference type="NCBI Taxonomy" id="577650"/>
    <lineage>
        <taxon>Bacteria</taxon>
        <taxon>Pseudomonadati</taxon>
        <taxon>Thermodesulfobacteriota</taxon>
        <taxon>Desulfobulbia</taxon>
        <taxon>Desulfobulbales</taxon>
        <taxon>Desulfobulbaceae</taxon>
        <taxon>Desulfobulbus</taxon>
    </lineage>
</organism>
<protein>
    <submittedName>
        <fullName evidence="2">Mu-like prophage I protein</fullName>
    </submittedName>
</protein>
<name>A0A7U4DPZ5_DESPD</name>